<feature type="non-terminal residue" evidence="7">
    <location>
        <position position="834"/>
    </location>
</feature>
<sequence length="834" mass="91695">MDTEMSEDIDHNLTPTLDSMSYGMPNQTGSENSLLDEDDYFLNSGDLAGIPVVGSDNEDEQDFSSKDNLVSSIHTDDSLEVERRVTQHESDNENEIQIQNKLKKDFPKQFDQVSVFKSIRKDFSLVRENSKETFSGKEKNRDLTYEREKRLDKPHKELDSRLKSSFFDKAANQVEETLHTHLPQTPETNFRDSSYPFANKESIGSELGNSFASNIRIKEEPLDDEYDKAMAPQQGLLDRIKDEPDNAQEYSHGQQQKTQEGELKISAVFSVSGSPLAPQLTTGFQPSLASSGMNKMLPSVPATAVRVSCSGCKKILQKGQTAYQRKGSTQLFCSTLCLTGYTVPPARPPPPPTKKTCSSVQVQCNSCKTSAIPQYHLAMSDGSIRNFCSYSCVVAFQGQVIVSIPTGSTVSAGGGNTSTVSPSSISSSAAAGLQRLAAQSQHVGFARSVVKLKCQHCNRLFATKPELLDYKGKMFQFCGKNCSDEYKKINNVMAMCEYCKIEKIIKETVRFSGADKSFCSEGCKLLYKHDLAKRWGNHCKMCSYCLQTSPKLVQNNLGGKVEEFCCEECMSKYTVLLCQMAKCDGCKRQGKLSESLKWRGEMKHFCNLLCILMFCNQQSMCDPPSQNNAASISMVPAASAGPPSLRKDSTPVIANVVSLASAPAAQPTVNSNSVLQGAVPTVTAKIIGDASTQTDVLKLPPSQPPRLLKNKALLCKPITQTKATSCKPHTQNKECQTEDTPTQPQIIVVPVPVPVFVPIPLHLYTQYAPVPFGLPVPMPVPMLIPSSMGSEDKVTKSIEDIKEKLPSHPFEADLLEMAEMIAEDEEKEKTLSQG</sequence>
<dbReference type="SMART" id="SM00746">
    <property type="entry name" value="TRASH"/>
    <property type="match status" value="6"/>
</dbReference>
<dbReference type="InterPro" id="IPR011017">
    <property type="entry name" value="TRASH_dom"/>
</dbReference>
<evidence type="ECO:0000256" key="1">
    <source>
        <dbReference type="ARBA" id="ARBA00022723"/>
    </source>
</evidence>
<protein>
    <recommendedName>
        <fullName evidence="6">TRASH domain-containing protein</fullName>
    </recommendedName>
</protein>
<feature type="domain" description="TRASH" evidence="6">
    <location>
        <begin position="364"/>
        <end position="400"/>
    </location>
</feature>
<feature type="domain" description="TRASH" evidence="6">
    <location>
        <begin position="309"/>
        <end position="345"/>
    </location>
</feature>
<organism evidence="7 8">
    <name type="scientific">Cervus elaphus hippelaphus</name>
    <name type="common">European red deer</name>
    <dbReference type="NCBI Taxonomy" id="46360"/>
    <lineage>
        <taxon>Eukaryota</taxon>
        <taxon>Metazoa</taxon>
        <taxon>Chordata</taxon>
        <taxon>Craniata</taxon>
        <taxon>Vertebrata</taxon>
        <taxon>Euteleostomi</taxon>
        <taxon>Mammalia</taxon>
        <taxon>Eutheria</taxon>
        <taxon>Laurasiatheria</taxon>
        <taxon>Artiodactyla</taxon>
        <taxon>Ruminantia</taxon>
        <taxon>Pecora</taxon>
        <taxon>Cervidae</taxon>
        <taxon>Cervinae</taxon>
        <taxon>Cervus</taxon>
    </lineage>
</organism>
<feature type="domain" description="TRASH" evidence="6">
    <location>
        <begin position="454"/>
        <end position="490"/>
    </location>
</feature>
<dbReference type="EMBL" id="MKHE01000020">
    <property type="protein sequence ID" value="OWK05034.1"/>
    <property type="molecule type" value="Genomic_DNA"/>
</dbReference>
<keyword evidence="4" id="KW-0862">Zinc</keyword>
<evidence type="ECO:0000313" key="8">
    <source>
        <dbReference type="Proteomes" id="UP000242450"/>
    </source>
</evidence>
<keyword evidence="1" id="KW-0479">Metal-binding</keyword>
<evidence type="ECO:0000256" key="3">
    <source>
        <dbReference type="ARBA" id="ARBA00022771"/>
    </source>
</evidence>
<evidence type="ECO:0000313" key="7">
    <source>
        <dbReference type="EMBL" id="OWK05034.1"/>
    </source>
</evidence>
<reference evidence="7 8" key="1">
    <citation type="journal article" date="2018" name="Mol. Genet. Genomics">
        <title>The red deer Cervus elaphus genome CerEla1.0: sequencing, annotating, genes, and chromosomes.</title>
        <authorList>
            <person name="Bana N.A."/>
            <person name="Nyiri A."/>
            <person name="Nagy J."/>
            <person name="Frank K."/>
            <person name="Nagy T."/>
            <person name="Steger V."/>
            <person name="Schiller M."/>
            <person name="Lakatos P."/>
            <person name="Sugar L."/>
            <person name="Horn P."/>
            <person name="Barta E."/>
            <person name="Orosz L."/>
        </authorList>
    </citation>
    <scope>NUCLEOTIDE SEQUENCE [LARGE SCALE GENOMIC DNA]</scope>
    <source>
        <strain evidence="7">Hungarian</strain>
    </source>
</reference>
<evidence type="ECO:0000256" key="5">
    <source>
        <dbReference type="SAM" id="MobiDB-lite"/>
    </source>
</evidence>
<dbReference type="GO" id="GO:0008270">
    <property type="term" value="F:zinc ion binding"/>
    <property type="evidence" value="ECO:0007669"/>
    <property type="project" value="UniProtKB-KW"/>
</dbReference>
<gene>
    <name evidence="7" type="ORF">Celaphus_00002765</name>
</gene>
<feature type="domain" description="TRASH" evidence="6">
    <location>
        <begin position="539"/>
        <end position="577"/>
    </location>
</feature>
<dbReference type="Proteomes" id="UP000242450">
    <property type="component" value="Chromosome 20"/>
</dbReference>
<keyword evidence="2" id="KW-0677">Repeat</keyword>
<evidence type="ECO:0000256" key="4">
    <source>
        <dbReference type="ARBA" id="ARBA00022833"/>
    </source>
</evidence>
<evidence type="ECO:0000256" key="2">
    <source>
        <dbReference type="ARBA" id="ARBA00022737"/>
    </source>
</evidence>
<proteinExistence type="predicted"/>
<dbReference type="OrthoDB" id="10025028at2759"/>
<feature type="region of interest" description="Disordered" evidence="5">
    <location>
        <begin position="132"/>
        <end position="154"/>
    </location>
</feature>
<accession>A0A212CGR1</accession>
<dbReference type="Pfam" id="PF06467">
    <property type="entry name" value="zf-FCS"/>
    <property type="match status" value="5"/>
</dbReference>
<evidence type="ECO:0000259" key="6">
    <source>
        <dbReference type="SMART" id="SM00746"/>
    </source>
</evidence>
<dbReference type="PANTHER" id="PTHR45736:SF5">
    <property type="entry name" value="ZINC FINGER MYM-TYPE PROTEIN 4"/>
    <property type="match status" value="1"/>
</dbReference>
<feature type="domain" description="TRASH" evidence="6">
    <location>
        <begin position="496"/>
        <end position="531"/>
    </location>
</feature>
<dbReference type="SUPFAM" id="SSF57716">
    <property type="entry name" value="Glucocorticoid receptor-like (DNA-binding domain)"/>
    <property type="match status" value="1"/>
</dbReference>
<feature type="compositionally biased region" description="Polar residues" evidence="5">
    <location>
        <begin position="13"/>
        <end position="33"/>
    </location>
</feature>
<keyword evidence="8" id="KW-1185">Reference proteome</keyword>
<keyword evidence="3" id="KW-0863">Zinc-finger</keyword>
<dbReference type="InterPro" id="IPR051284">
    <property type="entry name" value="ZnF_MYMT-QRICH1"/>
</dbReference>
<name>A0A212CGR1_CEREH</name>
<feature type="domain" description="TRASH" evidence="6">
    <location>
        <begin position="583"/>
        <end position="618"/>
    </location>
</feature>
<dbReference type="PANTHER" id="PTHR45736">
    <property type="entry name" value="ZINC FINGER MYM-TYPE PROTEIN"/>
    <property type="match status" value="1"/>
</dbReference>
<feature type="region of interest" description="Disordered" evidence="5">
    <location>
        <begin position="1"/>
        <end position="34"/>
    </location>
</feature>
<comment type="caution">
    <text evidence="7">The sequence shown here is derived from an EMBL/GenBank/DDBJ whole genome shotgun (WGS) entry which is preliminary data.</text>
</comment>
<dbReference type="AlphaFoldDB" id="A0A212CGR1"/>
<dbReference type="InterPro" id="IPR010507">
    <property type="entry name" value="Znf_MYM"/>
</dbReference>